<reference evidence="11 12" key="1">
    <citation type="journal article" date="2008" name="Nature">
        <title>The genome of the model beetle and pest Tribolium castaneum.</title>
        <authorList>
            <consortium name="Tribolium Genome Sequencing Consortium"/>
            <person name="Richards S."/>
            <person name="Gibbs R.A."/>
            <person name="Weinstock G.M."/>
            <person name="Brown S.J."/>
            <person name="Denell R."/>
            <person name="Beeman R.W."/>
            <person name="Gibbs R."/>
            <person name="Beeman R.W."/>
            <person name="Brown S.J."/>
            <person name="Bucher G."/>
            <person name="Friedrich M."/>
            <person name="Grimmelikhuijzen C.J."/>
            <person name="Klingler M."/>
            <person name="Lorenzen M."/>
            <person name="Richards S."/>
            <person name="Roth S."/>
            <person name="Schroder R."/>
            <person name="Tautz D."/>
            <person name="Zdobnov E.M."/>
            <person name="Muzny D."/>
            <person name="Gibbs R.A."/>
            <person name="Weinstock G.M."/>
            <person name="Attaway T."/>
            <person name="Bell S."/>
            <person name="Buhay C.J."/>
            <person name="Chandrabose M.N."/>
            <person name="Chavez D."/>
            <person name="Clerk-Blankenburg K.P."/>
            <person name="Cree A."/>
            <person name="Dao M."/>
            <person name="Davis C."/>
            <person name="Chacko J."/>
            <person name="Dinh H."/>
            <person name="Dugan-Rocha S."/>
            <person name="Fowler G."/>
            <person name="Garner T.T."/>
            <person name="Garnes J."/>
            <person name="Gnirke A."/>
            <person name="Hawes A."/>
            <person name="Hernandez J."/>
            <person name="Hines S."/>
            <person name="Holder M."/>
            <person name="Hume J."/>
            <person name="Jhangiani S.N."/>
            <person name="Joshi V."/>
            <person name="Khan Z.M."/>
            <person name="Jackson L."/>
            <person name="Kovar C."/>
            <person name="Kowis A."/>
            <person name="Lee S."/>
            <person name="Lewis L.R."/>
            <person name="Margolis J."/>
            <person name="Morgan M."/>
            <person name="Nazareth L.V."/>
            <person name="Nguyen N."/>
            <person name="Okwuonu G."/>
            <person name="Parker D."/>
            <person name="Richards S."/>
            <person name="Ruiz S.J."/>
            <person name="Santibanez J."/>
            <person name="Savard J."/>
            <person name="Scherer S.E."/>
            <person name="Schneider B."/>
            <person name="Sodergren E."/>
            <person name="Tautz D."/>
            <person name="Vattahil S."/>
            <person name="Villasana D."/>
            <person name="White C.S."/>
            <person name="Wright R."/>
            <person name="Park Y."/>
            <person name="Beeman R.W."/>
            <person name="Lord J."/>
            <person name="Oppert B."/>
            <person name="Lorenzen M."/>
            <person name="Brown S."/>
            <person name="Wang L."/>
            <person name="Savard J."/>
            <person name="Tautz D."/>
            <person name="Richards S."/>
            <person name="Weinstock G."/>
            <person name="Gibbs R.A."/>
            <person name="Liu Y."/>
            <person name="Worley K."/>
            <person name="Weinstock G."/>
            <person name="Elsik C.G."/>
            <person name="Reese J.T."/>
            <person name="Elhaik E."/>
            <person name="Landan G."/>
            <person name="Graur D."/>
            <person name="Arensburger P."/>
            <person name="Atkinson P."/>
            <person name="Beeman R.W."/>
            <person name="Beidler J."/>
            <person name="Brown S.J."/>
            <person name="Demuth J.P."/>
            <person name="Drury D.W."/>
            <person name="Du Y.Z."/>
            <person name="Fujiwara H."/>
            <person name="Lorenzen M."/>
            <person name="Maselli V."/>
            <person name="Osanai M."/>
            <person name="Park Y."/>
            <person name="Robertson H.M."/>
            <person name="Tu Z."/>
            <person name="Wang J.J."/>
            <person name="Wang S."/>
            <person name="Richards S."/>
            <person name="Song H."/>
            <person name="Zhang L."/>
            <person name="Sodergren E."/>
            <person name="Werner D."/>
            <person name="Stanke M."/>
            <person name="Morgenstern B."/>
            <person name="Solovyev V."/>
            <person name="Kosarev P."/>
            <person name="Brown G."/>
            <person name="Chen H.C."/>
            <person name="Ermolaeva O."/>
            <person name="Hlavina W."/>
            <person name="Kapustin Y."/>
            <person name="Kiryutin B."/>
            <person name="Kitts P."/>
            <person name="Maglott D."/>
            <person name="Pruitt K."/>
            <person name="Sapojnikov V."/>
            <person name="Souvorov A."/>
            <person name="Mackey A.J."/>
            <person name="Waterhouse R.M."/>
            <person name="Wyder S."/>
            <person name="Zdobnov E.M."/>
            <person name="Zdobnov E.M."/>
            <person name="Wyder S."/>
            <person name="Kriventseva E.V."/>
            <person name="Kadowaki T."/>
            <person name="Bork P."/>
            <person name="Aranda M."/>
            <person name="Bao R."/>
            <person name="Beermann A."/>
            <person name="Berns N."/>
            <person name="Bolognesi R."/>
            <person name="Bonneton F."/>
            <person name="Bopp D."/>
            <person name="Brown S.J."/>
            <person name="Bucher G."/>
            <person name="Butts T."/>
            <person name="Chaumot A."/>
            <person name="Denell R.E."/>
            <person name="Ferrier D.E."/>
            <person name="Friedrich M."/>
            <person name="Gordon C.M."/>
            <person name="Jindra M."/>
            <person name="Klingler M."/>
            <person name="Lan Q."/>
            <person name="Lattorff H.M."/>
            <person name="Laudet V."/>
            <person name="von Levetsow C."/>
            <person name="Liu Z."/>
            <person name="Lutz R."/>
            <person name="Lynch J.A."/>
            <person name="da Fonseca R.N."/>
            <person name="Posnien N."/>
            <person name="Reuter R."/>
            <person name="Roth S."/>
            <person name="Savard J."/>
            <person name="Schinko J.B."/>
            <person name="Schmitt C."/>
            <person name="Schoppmeier M."/>
            <person name="Schroder R."/>
            <person name="Shippy T.D."/>
            <person name="Simonnet F."/>
            <person name="Marques-Souza H."/>
            <person name="Tautz D."/>
            <person name="Tomoyasu Y."/>
            <person name="Trauner J."/>
            <person name="Van der Zee M."/>
            <person name="Vervoort M."/>
            <person name="Wittkopp N."/>
            <person name="Wimmer E.A."/>
            <person name="Yang X."/>
            <person name="Jones A.K."/>
            <person name="Sattelle D.B."/>
            <person name="Ebert P.R."/>
            <person name="Nelson D."/>
            <person name="Scott J.G."/>
            <person name="Beeman R.W."/>
            <person name="Muthukrishnan S."/>
            <person name="Kramer K.J."/>
            <person name="Arakane Y."/>
            <person name="Beeman R.W."/>
            <person name="Zhu Q."/>
            <person name="Hogenkamp D."/>
            <person name="Dixit R."/>
            <person name="Oppert B."/>
            <person name="Jiang H."/>
            <person name="Zou Z."/>
            <person name="Marshall J."/>
            <person name="Elpidina E."/>
            <person name="Vinokurov K."/>
            <person name="Oppert C."/>
            <person name="Zou Z."/>
            <person name="Evans J."/>
            <person name="Lu Z."/>
            <person name="Zhao P."/>
            <person name="Sumathipala N."/>
            <person name="Altincicek B."/>
            <person name="Vilcinskas A."/>
            <person name="Williams M."/>
            <person name="Hultmark D."/>
            <person name="Hetru C."/>
            <person name="Jiang H."/>
            <person name="Grimmelikhuijzen C.J."/>
            <person name="Hauser F."/>
            <person name="Cazzamali G."/>
            <person name="Williamson M."/>
            <person name="Park Y."/>
            <person name="Li B."/>
            <person name="Tanaka Y."/>
            <person name="Predel R."/>
            <person name="Neupert S."/>
            <person name="Schachtner J."/>
            <person name="Verleyen P."/>
            <person name="Raible F."/>
            <person name="Bork P."/>
            <person name="Friedrich M."/>
            <person name="Walden K.K."/>
            <person name="Robertson H.M."/>
            <person name="Angeli S."/>
            <person name="Foret S."/>
            <person name="Bucher G."/>
            <person name="Schuetz S."/>
            <person name="Maleszka R."/>
            <person name="Wimmer E.A."/>
            <person name="Beeman R.W."/>
            <person name="Lorenzen M."/>
            <person name="Tomoyasu Y."/>
            <person name="Miller S.C."/>
            <person name="Grossmann D."/>
            <person name="Bucher G."/>
        </authorList>
    </citation>
    <scope>NUCLEOTIDE SEQUENCE [LARGE SCALE GENOMIC DNA]</scope>
    <source>
        <strain evidence="11 12">Georgia GA2</strain>
    </source>
</reference>
<evidence type="ECO:0000256" key="3">
    <source>
        <dbReference type="ARBA" id="ARBA00022606"/>
    </source>
</evidence>
<keyword evidence="9 10" id="KW-0807">Transducer</keyword>
<dbReference type="OMA" id="ICGCLEN"/>
<dbReference type="InterPro" id="IPR004117">
    <property type="entry name" value="7tm6_olfct_rcpt"/>
</dbReference>
<feature type="transmembrane region" description="Helical" evidence="10">
    <location>
        <begin position="36"/>
        <end position="59"/>
    </location>
</feature>
<accession>D6WZ91</accession>
<feature type="transmembrane region" description="Helical" evidence="10">
    <location>
        <begin position="289"/>
        <end position="311"/>
    </location>
</feature>
<dbReference type="PhylomeDB" id="D6WZ91"/>
<dbReference type="GO" id="GO:0004984">
    <property type="term" value="F:olfactory receptor activity"/>
    <property type="evidence" value="ECO:0000318"/>
    <property type="project" value="GO_Central"/>
</dbReference>
<keyword evidence="5 10" id="KW-0552">Olfaction</keyword>
<evidence type="ECO:0000256" key="10">
    <source>
        <dbReference type="RuleBase" id="RU351113"/>
    </source>
</evidence>
<keyword evidence="3 10" id="KW-0716">Sensory transduction</keyword>
<comment type="caution">
    <text evidence="10">Lacks conserved residue(s) required for the propagation of feature annotation.</text>
</comment>
<keyword evidence="4 10" id="KW-0812">Transmembrane</keyword>
<dbReference type="GO" id="GO:0050911">
    <property type="term" value="P:detection of chemical stimulus involved in sensory perception of smell"/>
    <property type="evidence" value="ECO:0000318"/>
    <property type="project" value="GO_Central"/>
</dbReference>
<dbReference type="EMBL" id="KQ971372">
    <property type="protein sequence ID" value="EFA10772.1"/>
    <property type="molecule type" value="Genomic_DNA"/>
</dbReference>
<reference evidence="11 12" key="2">
    <citation type="journal article" date="2010" name="Nucleic Acids Res.">
        <title>BeetleBase in 2010: revisions to provide comprehensive genomic information for Tribolium castaneum.</title>
        <authorList>
            <person name="Kim H.S."/>
            <person name="Murphy T."/>
            <person name="Xia J."/>
            <person name="Caragea D."/>
            <person name="Park Y."/>
            <person name="Beeman R.W."/>
            <person name="Lorenzen M.D."/>
            <person name="Butcher S."/>
            <person name="Manak J.R."/>
            <person name="Brown S.J."/>
        </authorList>
    </citation>
    <scope>GENOME REANNOTATION</scope>
    <source>
        <strain evidence="11 12">Georgia GA2</strain>
    </source>
</reference>
<comment type="similarity">
    <text evidence="10">Belongs to the insect chemoreceptor superfamily. Heteromeric odorant receptor channel (TC 1.A.69) family.</text>
</comment>
<comment type="subcellular location">
    <subcellularLocation>
        <location evidence="1 10">Cell membrane</location>
        <topology evidence="1 10">Multi-pass membrane protein</topology>
    </subcellularLocation>
</comment>
<dbReference type="GO" id="GO:0007165">
    <property type="term" value="P:signal transduction"/>
    <property type="evidence" value="ECO:0007669"/>
    <property type="project" value="UniProtKB-KW"/>
</dbReference>
<dbReference type="KEGG" id="tca:107398653"/>
<dbReference type="PANTHER" id="PTHR21137:SF35">
    <property type="entry name" value="ODORANT RECEPTOR 19A-RELATED"/>
    <property type="match status" value="1"/>
</dbReference>
<dbReference type="OrthoDB" id="6614360at2759"/>
<evidence type="ECO:0000256" key="9">
    <source>
        <dbReference type="ARBA" id="ARBA00023224"/>
    </source>
</evidence>
<feature type="transmembrane region" description="Helical" evidence="10">
    <location>
        <begin position="74"/>
        <end position="92"/>
    </location>
</feature>
<name>D6WZ91_TRICA</name>
<evidence type="ECO:0000256" key="6">
    <source>
        <dbReference type="ARBA" id="ARBA00022989"/>
    </source>
</evidence>
<evidence type="ECO:0000256" key="1">
    <source>
        <dbReference type="ARBA" id="ARBA00004651"/>
    </source>
</evidence>
<dbReference type="HOGENOM" id="CLU_062908_0_0_1"/>
<proteinExistence type="inferred from homology"/>
<keyword evidence="7 10" id="KW-0472">Membrane</keyword>
<dbReference type="Proteomes" id="UP000007266">
    <property type="component" value="Linkage group 9"/>
</dbReference>
<dbReference type="GO" id="GO:0005886">
    <property type="term" value="C:plasma membrane"/>
    <property type="evidence" value="ECO:0000318"/>
    <property type="project" value="GO_Central"/>
</dbReference>
<feature type="transmembrane region" description="Helical" evidence="10">
    <location>
        <begin position="130"/>
        <end position="149"/>
    </location>
</feature>
<dbReference type="FunCoup" id="D6WZ91">
    <property type="interactions" value="54"/>
</dbReference>
<evidence type="ECO:0000256" key="2">
    <source>
        <dbReference type="ARBA" id="ARBA00022475"/>
    </source>
</evidence>
<protein>
    <recommendedName>
        <fullName evidence="10">Odorant receptor</fullName>
    </recommendedName>
</protein>
<organism evidence="11 12">
    <name type="scientific">Tribolium castaneum</name>
    <name type="common">Red flour beetle</name>
    <dbReference type="NCBI Taxonomy" id="7070"/>
    <lineage>
        <taxon>Eukaryota</taxon>
        <taxon>Metazoa</taxon>
        <taxon>Ecdysozoa</taxon>
        <taxon>Arthropoda</taxon>
        <taxon>Hexapoda</taxon>
        <taxon>Insecta</taxon>
        <taxon>Pterygota</taxon>
        <taxon>Neoptera</taxon>
        <taxon>Endopterygota</taxon>
        <taxon>Coleoptera</taxon>
        <taxon>Polyphaga</taxon>
        <taxon>Cucujiformia</taxon>
        <taxon>Tenebrionidae</taxon>
        <taxon>Tenebrionidae incertae sedis</taxon>
        <taxon>Tribolium</taxon>
    </lineage>
</organism>
<dbReference type="GO" id="GO:0005549">
    <property type="term" value="F:odorant binding"/>
    <property type="evidence" value="ECO:0007669"/>
    <property type="project" value="InterPro"/>
</dbReference>
<dbReference type="Pfam" id="PF02949">
    <property type="entry name" value="7tm_6"/>
    <property type="match status" value="1"/>
</dbReference>
<evidence type="ECO:0000313" key="11">
    <source>
        <dbReference type="EMBL" id="EFA10772.1"/>
    </source>
</evidence>
<evidence type="ECO:0000256" key="8">
    <source>
        <dbReference type="ARBA" id="ARBA00023170"/>
    </source>
</evidence>
<evidence type="ECO:0000313" key="12">
    <source>
        <dbReference type="Proteomes" id="UP000007266"/>
    </source>
</evidence>
<sequence>MTEEKQLRICLSSCFFLKWSFMWPTKSEEFRTSKGLYFRLLAFVIISGLTFTAMIVMHLLKSVEAGDYDISEDIAILATNTGYILMMLLYIIRQKDLESLLVDLSSFKKYQKPPKFDEVNRKLEWCTRMVFGYCVFGSVFYNLVKILAIPSCKKSRRINEVCGVAIPYWVWFDTENWSIKLPLILHTFLVIIIVDKVTLLVSLQVLEIACNIKLRLDQLNCMLVSCFDGDVEASRRRLNECIKYHKEIISYSEIFSKCFSIEMFTHLTTTGIICGCLENQVVQEHRPEAILHIGGWITAIFVSSFGGQILIDSSLSVAEAAYSSAWYEADVSLRKDLILVILRAQKALFVSTGPFNVLSFALFVSIMKMSYSILTILQ</sequence>
<evidence type="ECO:0000256" key="5">
    <source>
        <dbReference type="ARBA" id="ARBA00022725"/>
    </source>
</evidence>
<dbReference type="PANTHER" id="PTHR21137">
    <property type="entry name" value="ODORANT RECEPTOR"/>
    <property type="match status" value="1"/>
</dbReference>
<keyword evidence="6 10" id="KW-1133">Transmembrane helix</keyword>
<keyword evidence="8 10" id="KW-0675">Receptor</keyword>
<keyword evidence="2" id="KW-1003">Cell membrane</keyword>
<evidence type="ECO:0000256" key="7">
    <source>
        <dbReference type="ARBA" id="ARBA00023136"/>
    </source>
</evidence>
<feature type="transmembrane region" description="Helical" evidence="10">
    <location>
        <begin position="357"/>
        <end position="377"/>
    </location>
</feature>
<dbReference type="InParanoid" id="D6WZ91"/>
<feature type="transmembrane region" description="Helical" evidence="10">
    <location>
        <begin position="183"/>
        <end position="206"/>
    </location>
</feature>
<keyword evidence="12" id="KW-1185">Reference proteome</keyword>
<evidence type="ECO:0000256" key="4">
    <source>
        <dbReference type="ARBA" id="ARBA00022692"/>
    </source>
</evidence>
<dbReference type="AlphaFoldDB" id="D6WZ91"/>
<gene>
    <name evidence="11" type="primary">AUGUSTUS-3.0.2_12629</name>
    <name evidence="11" type="ORF">TcasGA2_TC012629</name>
</gene>